<evidence type="ECO:0000313" key="5">
    <source>
        <dbReference type="WBParaSite" id="ASIM_0001612801-mRNA-1"/>
    </source>
</evidence>
<evidence type="ECO:0000313" key="4">
    <source>
        <dbReference type="Proteomes" id="UP000267096"/>
    </source>
</evidence>
<feature type="compositionally biased region" description="Low complexity" evidence="1">
    <location>
        <begin position="7"/>
        <end position="19"/>
    </location>
</feature>
<dbReference type="GO" id="GO:0034164">
    <property type="term" value="P:negative regulation of toll-like receptor 9 signaling pathway"/>
    <property type="evidence" value="ECO:0007669"/>
    <property type="project" value="TreeGrafter"/>
</dbReference>
<dbReference type="GO" id="GO:0006915">
    <property type="term" value="P:apoptotic process"/>
    <property type="evidence" value="ECO:0007669"/>
    <property type="project" value="InterPro"/>
</dbReference>
<sequence>MNVINRSSNVSYTSSSAASLRHVGDGPSTSPPPNEAETLPNGRLTLRDRITENIGNWLDQLAEAFAETNEDDNSNSNMNSQSKPAEPEKLSARALRRDIRRCLNCSKPYLQTWVVLHDLLIWKDPLTSLMAFFIYAHMFYTGHLWPTFLGLILLQLFFNYLTTQKKIKVGLYFMPRQDIEPPRFDRSGVSLIFDIAYKGQILFHFLANCLEKVNK</sequence>
<reference evidence="3 4" key="2">
    <citation type="submission" date="2018-11" db="EMBL/GenBank/DDBJ databases">
        <authorList>
            <consortium name="Pathogen Informatics"/>
        </authorList>
    </citation>
    <scope>NUCLEOTIDE SEQUENCE [LARGE SCALE GENOMIC DNA]</scope>
</reference>
<protein>
    <submittedName>
        <fullName evidence="5">Conserved plasma membrane protein</fullName>
    </submittedName>
</protein>
<reference evidence="5" key="1">
    <citation type="submission" date="2017-02" db="UniProtKB">
        <authorList>
            <consortium name="WormBaseParasite"/>
        </authorList>
    </citation>
    <scope>IDENTIFICATION</scope>
</reference>
<dbReference type="InterPro" id="IPR037847">
    <property type="entry name" value="GRAMDC4"/>
</dbReference>
<feature type="region of interest" description="Disordered" evidence="1">
    <location>
        <begin position="69"/>
        <end position="90"/>
    </location>
</feature>
<proteinExistence type="predicted"/>
<dbReference type="OrthoDB" id="1708389at2759"/>
<accession>A0A0M3K587</accession>
<organism evidence="5">
    <name type="scientific">Anisakis simplex</name>
    <name type="common">Herring worm</name>
    <dbReference type="NCBI Taxonomy" id="6269"/>
    <lineage>
        <taxon>Eukaryota</taxon>
        <taxon>Metazoa</taxon>
        <taxon>Ecdysozoa</taxon>
        <taxon>Nematoda</taxon>
        <taxon>Chromadorea</taxon>
        <taxon>Rhabditida</taxon>
        <taxon>Spirurina</taxon>
        <taxon>Ascaridomorpha</taxon>
        <taxon>Ascaridoidea</taxon>
        <taxon>Anisakidae</taxon>
        <taxon>Anisakis</taxon>
        <taxon>Anisakis simplex complex</taxon>
    </lineage>
</organism>
<feature type="region of interest" description="Disordered" evidence="1">
    <location>
        <begin position="1"/>
        <end position="42"/>
    </location>
</feature>
<dbReference type="AlphaFoldDB" id="A0A0M3K587"/>
<feature type="transmembrane region" description="Helical" evidence="2">
    <location>
        <begin position="144"/>
        <end position="162"/>
    </location>
</feature>
<gene>
    <name evidence="3" type="ORF">ASIM_LOCUS15535</name>
</gene>
<evidence type="ECO:0000313" key="3">
    <source>
        <dbReference type="EMBL" id="VDK55458.1"/>
    </source>
</evidence>
<dbReference type="PANTHER" id="PTHR37402">
    <property type="entry name" value="GRAM DOMAIN-CONTAINING PROTEIN 4"/>
    <property type="match status" value="1"/>
</dbReference>
<evidence type="ECO:0000256" key="2">
    <source>
        <dbReference type="SAM" id="Phobius"/>
    </source>
</evidence>
<keyword evidence="2" id="KW-0472">Membrane</keyword>
<dbReference type="EMBL" id="UYRR01032394">
    <property type="protein sequence ID" value="VDK55458.1"/>
    <property type="molecule type" value="Genomic_DNA"/>
</dbReference>
<dbReference type="WBParaSite" id="ASIM_0001612801-mRNA-1">
    <property type="protein sequence ID" value="ASIM_0001612801-mRNA-1"/>
    <property type="gene ID" value="ASIM_0001612801"/>
</dbReference>
<evidence type="ECO:0000256" key="1">
    <source>
        <dbReference type="SAM" id="MobiDB-lite"/>
    </source>
</evidence>
<keyword evidence="2" id="KW-0812">Transmembrane</keyword>
<keyword evidence="2" id="KW-1133">Transmembrane helix</keyword>
<keyword evidence="4" id="KW-1185">Reference proteome</keyword>
<name>A0A0M3K587_ANISI</name>
<dbReference type="PANTHER" id="PTHR37402:SF1">
    <property type="entry name" value="GRAM DOMAIN-CONTAINING PROTEIN 4"/>
    <property type="match status" value="1"/>
</dbReference>
<dbReference type="Proteomes" id="UP000267096">
    <property type="component" value="Unassembled WGS sequence"/>
</dbReference>